<protein>
    <recommendedName>
        <fullName evidence="3">Lipoprotein</fullName>
    </recommendedName>
</protein>
<accession>A0A381FCS1</accession>
<dbReference type="AlphaFoldDB" id="A0A381FCS1"/>
<dbReference type="STRING" id="254.SAMN05421682_10210"/>
<dbReference type="Proteomes" id="UP000254282">
    <property type="component" value="Unassembled WGS sequence"/>
</dbReference>
<gene>
    <name evidence="1" type="ORF">NCTC13532_00766</name>
</gene>
<dbReference type="EMBL" id="UFVR01000004">
    <property type="protein sequence ID" value="SUX44339.1"/>
    <property type="molecule type" value="Genomic_DNA"/>
</dbReference>
<name>A0A381FCS1_9FLAO</name>
<proteinExistence type="predicted"/>
<dbReference type="PROSITE" id="PS51257">
    <property type="entry name" value="PROKAR_LIPOPROTEIN"/>
    <property type="match status" value="1"/>
</dbReference>
<reference evidence="1 2" key="1">
    <citation type="submission" date="2018-06" db="EMBL/GenBank/DDBJ databases">
        <authorList>
            <consortium name="Pathogen Informatics"/>
            <person name="Doyle S."/>
        </authorList>
    </citation>
    <scope>NUCLEOTIDE SEQUENCE [LARGE SCALE GENOMIC DNA]</scope>
    <source>
        <strain evidence="1 2">NCTC13532</strain>
    </source>
</reference>
<organism evidence="1 2">
    <name type="scientific">Chryseobacterium indoltheticum</name>
    <dbReference type="NCBI Taxonomy" id="254"/>
    <lineage>
        <taxon>Bacteria</taxon>
        <taxon>Pseudomonadati</taxon>
        <taxon>Bacteroidota</taxon>
        <taxon>Flavobacteriia</taxon>
        <taxon>Flavobacteriales</taxon>
        <taxon>Weeksellaceae</taxon>
        <taxon>Chryseobacterium group</taxon>
        <taxon>Chryseobacterium</taxon>
    </lineage>
</organism>
<evidence type="ECO:0008006" key="3">
    <source>
        <dbReference type="Google" id="ProtNLM"/>
    </source>
</evidence>
<dbReference type="RefSeq" id="WP_115619299.1">
    <property type="nucleotide sequence ID" value="NZ_UFVR01000004.1"/>
</dbReference>
<sequence>MKQKIHYVIILLVSLSCTSDDKKDYKADMVGRSSQKVTAGKKIDLFNITFKENLKDLGLDYNKENQSAQTLTGYGTFVSSSPDILIFNHQSLTGKVDENQNQVVLHFSLNKQVISAFEIQLYTSDALQKVDAILIHTLGQPGFTNTSSKHPGLAIDKNGNMMDGPRTEITYQLWTNKKTGISYHLLQYRRSEKLLFAELTAFNDRNSNADDWASFKNYDRYKKSSKDNNHE</sequence>
<evidence type="ECO:0000313" key="2">
    <source>
        <dbReference type="Proteomes" id="UP000254282"/>
    </source>
</evidence>
<evidence type="ECO:0000313" key="1">
    <source>
        <dbReference type="EMBL" id="SUX44339.1"/>
    </source>
</evidence>